<protein>
    <submittedName>
        <fullName evidence="4">3-oxoacyl-ACP synthase</fullName>
    </submittedName>
</protein>
<name>A0A419B1V8_PECCA</name>
<keyword evidence="1" id="KW-0808">Transferase</keyword>
<dbReference type="Pfam" id="PF08541">
    <property type="entry name" value="ACP_syn_III_C"/>
    <property type="match status" value="1"/>
</dbReference>
<dbReference type="GO" id="GO:0044550">
    <property type="term" value="P:secondary metabolite biosynthetic process"/>
    <property type="evidence" value="ECO:0007669"/>
    <property type="project" value="TreeGrafter"/>
</dbReference>
<dbReference type="PANTHER" id="PTHR34069">
    <property type="entry name" value="3-OXOACYL-[ACYL-CARRIER-PROTEIN] SYNTHASE 3"/>
    <property type="match status" value="1"/>
</dbReference>
<dbReference type="InterPro" id="IPR013747">
    <property type="entry name" value="ACP_syn_III_C"/>
</dbReference>
<dbReference type="SUPFAM" id="SSF53901">
    <property type="entry name" value="Thiolase-like"/>
    <property type="match status" value="1"/>
</dbReference>
<dbReference type="AlphaFoldDB" id="A0A419B1V8"/>
<feature type="domain" description="Beta-ketoacyl-[acyl-carrier-protein] synthase III C-terminal" evidence="3">
    <location>
        <begin position="220"/>
        <end position="310"/>
    </location>
</feature>
<dbReference type="Gene3D" id="3.40.47.10">
    <property type="match status" value="2"/>
</dbReference>
<evidence type="ECO:0000256" key="1">
    <source>
        <dbReference type="ARBA" id="ARBA00022679"/>
    </source>
</evidence>
<evidence type="ECO:0000313" key="5">
    <source>
        <dbReference type="Proteomes" id="UP000283655"/>
    </source>
</evidence>
<dbReference type="InterPro" id="IPR016039">
    <property type="entry name" value="Thiolase-like"/>
</dbReference>
<proteinExistence type="predicted"/>
<dbReference type="EMBL" id="QZDH01000003">
    <property type="protein sequence ID" value="RJL55518.1"/>
    <property type="molecule type" value="Genomic_DNA"/>
</dbReference>
<dbReference type="Proteomes" id="UP000283655">
    <property type="component" value="Unassembled WGS sequence"/>
</dbReference>
<sequence>MIMEGLTSYLPATTLVLERDYERLGISQNQARVFSRMYELPNCPVEEGDELSMLVQTCESLLADAPQLRQQIDVVIYAHTGAVSGVWGQSIVTQLVRTLGLKHAQPLATCSNNCVAIFSALDLARHHLQNAGSDAKALIVVGEIADNVELRVVANVAIVGDGAGAGIFSLSGCGPKMLAHAIHSWPGYAHGIWLPTNSDCYKDFELNYQPRLKAVIDDVLRKADTTLDQINWIVPHNVNIWMWRKAAAYLDFPLEKIFLSNIRRTAHCLGADMFINFHSLQESAEFSVDDKVLMVSTGVGGVFGAALFQY</sequence>
<reference evidence="4 5" key="1">
    <citation type="submission" date="2018-09" db="EMBL/GenBank/DDBJ databases">
        <title>Phylogenetic diversity of Pectobacterium and Dickeya strains causing blackleg disease of potato in Morocco.</title>
        <authorList>
            <person name="Oulghazi S."/>
            <person name="Moumni M."/>
            <person name="Faure D."/>
        </authorList>
    </citation>
    <scope>NUCLEOTIDE SEQUENCE [LARGE SCALE GENOMIC DNA]</scope>
    <source>
        <strain evidence="4 5">S1.15.11.2D</strain>
    </source>
</reference>
<dbReference type="PANTHER" id="PTHR34069:SF2">
    <property type="entry name" value="BETA-KETOACYL-[ACYL-CARRIER-PROTEIN] SYNTHASE III"/>
    <property type="match status" value="1"/>
</dbReference>
<dbReference type="GO" id="GO:0016746">
    <property type="term" value="F:acyltransferase activity"/>
    <property type="evidence" value="ECO:0007669"/>
    <property type="project" value="UniProtKB-KW"/>
</dbReference>
<accession>A0A419B1V8</accession>
<comment type="caution">
    <text evidence="4">The sequence shown here is derived from an EMBL/GenBank/DDBJ whole genome shotgun (WGS) entry which is preliminary data.</text>
</comment>
<gene>
    <name evidence="4" type="ORF">D5071_00730</name>
</gene>
<dbReference type="CDD" id="cd00827">
    <property type="entry name" value="init_cond_enzymes"/>
    <property type="match status" value="1"/>
</dbReference>
<evidence type="ECO:0000259" key="3">
    <source>
        <dbReference type="Pfam" id="PF08541"/>
    </source>
</evidence>
<evidence type="ECO:0000313" key="4">
    <source>
        <dbReference type="EMBL" id="RJL55518.1"/>
    </source>
</evidence>
<keyword evidence="2" id="KW-0012">Acyltransferase</keyword>
<organism evidence="4 5">
    <name type="scientific">Pectobacterium carotovorum</name>
    <name type="common">Erwinia carotovora</name>
    <dbReference type="NCBI Taxonomy" id="554"/>
    <lineage>
        <taxon>Bacteria</taxon>
        <taxon>Pseudomonadati</taxon>
        <taxon>Pseudomonadota</taxon>
        <taxon>Gammaproteobacteria</taxon>
        <taxon>Enterobacterales</taxon>
        <taxon>Pectobacteriaceae</taxon>
        <taxon>Pectobacterium</taxon>
    </lineage>
</organism>
<evidence type="ECO:0000256" key="2">
    <source>
        <dbReference type="ARBA" id="ARBA00023315"/>
    </source>
</evidence>